<dbReference type="InParanoid" id="A0A1B1YTA9"/>
<dbReference type="Proteomes" id="UP000092952">
    <property type="component" value="Chromosome"/>
</dbReference>
<feature type="binding site" evidence="12">
    <location>
        <begin position="400"/>
        <end position="402"/>
    </location>
    <ligand>
        <name>FAD</name>
        <dbReference type="ChEBI" id="CHEBI:57692"/>
    </ligand>
</feature>
<comment type="cofactor">
    <cofactor evidence="11 12">
        <name>FAD</name>
        <dbReference type="ChEBI" id="CHEBI:57692"/>
    </cofactor>
    <text evidence="11 12">Binds 1 FAD per subunit.</text>
</comment>
<feature type="domain" description="Flavodoxin-like" evidence="13">
    <location>
        <begin position="63"/>
        <end position="201"/>
    </location>
</feature>
<keyword evidence="6 11" id="KW-0521">NADP</keyword>
<dbReference type="PRINTS" id="PR00369">
    <property type="entry name" value="FLAVODOXIN"/>
</dbReference>
<dbReference type="Gene3D" id="2.40.30.10">
    <property type="entry name" value="Translation factors"/>
    <property type="match status" value="1"/>
</dbReference>
<dbReference type="Gene3D" id="3.40.50.80">
    <property type="entry name" value="Nucleotide-binding domain of ferredoxin-NADP reductase (FNR) module"/>
    <property type="match status" value="1"/>
</dbReference>
<dbReference type="InterPro" id="IPR017938">
    <property type="entry name" value="Riboflavin_synthase-like_b-brl"/>
</dbReference>
<dbReference type="AlphaFoldDB" id="A0A1B1YTA9"/>
<evidence type="ECO:0000256" key="12">
    <source>
        <dbReference type="PIRSR" id="PIRSR000207-1"/>
    </source>
</evidence>
<keyword evidence="2 11" id="KW-0028">Amino-acid biosynthesis</keyword>
<dbReference type="PRINTS" id="PR00371">
    <property type="entry name" value="FPNCR"/>
</dbReference>
<feature type="binding site" evidence="12">
    <location>
        <begin position="415"/>
        <end position="418"/>
    </location>
    <ligand>
        <name>FAD</name>
        <dbReference type="ChEBI" id="CHEBI:57692"/>
    </ligand>
</feature>
<evidence type="ECO:0000256" key="5">
    <source>
        <dbReference type="ARBA" id="ARBA00022827"/>
    </source>
</evidence>
<keyword evidence="3 11" id="KW-0285">Flavoprotein</keyword>
<dbReference type="SUPFAM" id="SSF63380">
    <property type="entry name" value="Riboflavin synthase domain-like"/>
    <property type="match status" value="1"/>
</dbReference>
<feature type="binding site" evidence="12">
    <location>
        <begin position="515"/>
        <end position="516"/>
    </location>
    <ligand>
        <name>NADP(+)</name>
        <dbReference type="ChEBI" id="CHEBI:58349"/>
    </ligand>
</feature>
<dbReference type="PANTHER" id="PTHR19384:SF128">
    <property type="entry name" value="NADPH OXIDOREDUCTASE A"/>
    <property type="match status" value="1"/>
</dbReference>
<reference evidence="16" key="1">
    <citation type="submission" date="2016-03" db="EMBL/GenBank/DDBJ databases">
        <title>Complete genome sequence of Solimmundus cernigliae, representing a novel lineage of polycyclic aromatic hydrocarbon degraders within the Gammaproteobacteria.</title>
        <authorList>
            <person name="Singleton D.R."/>
            <person name="Dickey A.N."/>
            <person name="Scholl E.H."/>
            <person name="Wright F.A."/>
            <person name="Aitken M.D."/>
        </authorList>
    </citation>
    <scope>NUCLEOTIDE SEQUENCE [LARGE SCALE GENOMIC DNA]</scope>
    <source>
        <strain evidence="16">TR3.2</strain>
    </source>
</reference>
<evidence type="ECO:0000256" key="1">
    <source>
        <dbReference type="ARBA" id="ARBA00022448"/>
    </source>
</evidence>
<evidence type="ECO:0000256" key="2">
    <source>
        <dbReference type="ARBA" id="ARBA00022605"/>
    </source>
</evidence>
<proteinExistence type="predicted"/>
<dbReference type="InterPro" id="IPR001709">
    <property type="entry name" value="Flavoprot_Pyr_Nucl_cyt_Rdtase"/>
</dbReference>
<dbReference type="InterPro" id="IPR001433">
    <property type="entry name" value="OxRdtase_FAD/NAD-bd"/>
</dbReference>
<organism evidence="15 16">
    <name type="scientific">Immundisolibacter cernigliae</name>
    <dbReference type="NCBI Taxonomy" id="1810504"/>
    <lineage>
        <taxon>Bacteria</taxon>
        <taxon>Pseudomonadati</taxon>
        <taxon>Pseudomonadota</taxon>
        <taxon>Gammaproteobacteria</taxon>
        <taxon>Immundisolibacterales</taxon>
        <taxon>Immundisolibacteraceae</taxon>
        <taxon>Immundisolibacter</taxon>
    </lineage>
</organism>
<dbReference type="GO" id="GO:0010181">
    <property type="term" value="F:FMN binding"/>
    <property type="evidence" value="ECO:0007669"/>
    <property type="project" value="InterPro"/>
</dbReference>
<dbReference type="RefSeq" id="WP_068803992.1">
    <property type="nucleotide sequence ID" value="NZ_CP014671.1"/>
</dbReference>
<dbReference type="Pfam" id="PF00667">
    <property type="entry name" value="FAD_binding_1"/>
    <property type="match status" value="1"/>
</dbReference>
<dbReference type="Gene3D" id="1.20.990.10">
    <property type="entry name" value="NADPH-cytochrome p450 Reductase, Chain A, domain 3"/>
    <property type="match status" value="1"/>
</dbReference>
<dbReference type="SUPFAM" id="SSF52218">
    <property type="entry name" value="Flavoproteins"/>
    <property type="match status" value="1"/>
</dbReference>
<evidence type="ECO:0000313" key="16">
    <source>
        <dbReference type="Proteomes" id="UP000092952"/>
    </source>
</evidence>
<dbReference type="Gene3D" id="3.40.50.360">
    <property type="match status" value="1"/>
</dbReference>
<evidence type="ECO:0000256" key="9">
    <source>
        <dbReference type="ARBA" id="ARBA00023192"/>
    </source>
</evidence>
<feature type="domain" description="FAD-binding FR-type" evidence="14">
    <location>
        <begin position="229"/>
        <end position="444"/>
    </location>
</feature>
<dbReference type="InterPro" id="IPR008254">
    <property type="entry name" value="Flavodoxin/NO_synth"/>
</dbReference>
<dbReference type="EC" id="1.8.1.2" evidence="11"/>
<evidence type="ECO:0000256" key="11">
    <source>
        <dbReference type="PIRNR" id="PIRNR000207"/>
    </source>
</evidence>
<keyword evidence="7 11" id="KW-0249">Electron transport</keyword>
<keyword evidence="16" id="KW-1185">Reference proteome</keyword>
<feature type="binding site" evidence="12">
    <location>
        <position position="595"/>
    </location>
    <ligand>
        <name>FAD</name>
        <dbReference type="ChEBI" id="CHEBI:57692"/>
    </ligand>
</feature>
<gene>
    <name evidence="15" type="ORF">PG2T_07845</name>
</gene>
<evidence type="ECO:0000259" key="14">
    <source>
        <dbReference type="PROSITE" id="PS51384"/>
    </source>
</evidence>
<comment type="cofactor">
    <cofactor evidence="11 12">
        <name>FMN</name>
        <dbReference type="ChEBI" id="CHEBI:58210"/>
    </cofactor>
    <text evidence="11 12">Binds 1 FMN per subunit.</text>
</comment>
<keyword evidence="8 11" id="KW-0560">Oxidoreductase</keyword>
<dbReference type="PIRSF" id="PIRSF000207">
    <property type="entry name" value="SiR-FP_CysJ"/>
    <property type="match status" value="1"/>
</dbReference>
<feature type="binding site" evidence="12">
    <location>
        <begin position="521"/>
        <end position="525"/>
    </location>
    <ligand>
        <name>NADP(+)</name>
        <dbReference type="ChEBI" id="CHEBI:58349"/>
    </ligand>
</feature>
<feature type="binding site" evidence="12">
    <location>
        <begin position="382"/>
        <end position="385"/>
    </location>
    <ligand>
        <name>FAD</name>
        <dbReference type="ChEBI" id="CHEBI:57692"/>
    </ligand>
</feature>
<dbReference type="SUPFAM" id="SSF52343">
    <property type="entry name" value="Ferredoxin reductase-like, C-terminal NADP-linked domain"/>
    <property type="match status" value="1"/>
</dbReference>
<dbReference type="OrthoDB" id="9816402at2"/>
<dbReference type="NCBIfam" id="TIGR01931">
    <property type="entry name" value="cysJ"/>
    <property type="match status" value="1"/>
</dbReference>
<dbReference type="Pfam" id="PF00175">
    <property type="entry name" value="NAD_binding_1"/>
    <property type="match status" value="1"/>
</dbReference>
<dbReference type="Pfam" id="PF00258">
    <property type="entry name" value="Flavodoxin_1"/>
    <property type="match status" value="1"/>
</dbReference>
<keyword evidence="1 11" id="KW-0813">Transport</keyword>
<sequence length="595" mass="64156">MNAPVTTLNTPLSPDQAARLDALVRELGQAQLQWLSGYLAARAELGAGAPAATVAPSQSQASLTVLHGSQSGNGAKLARRLAELAQARGLPVTLASMADYKPARLRDERLLALIVSTHGEGEPPDSARELHEFLHGRKAPRLENLRYGVLALGDSSYEFYCQTGKDFDAVLEKLGAQRLAPRVDCDVDYDDAAAAWIDTLLGQVSAAAAPVASAAAPATTSGGSQHDKRHPYQAEVLENVNLNGRGADKETRHIELAVPGLSYQPGDALGVLPRNAPALVEALLRVLGLPATAPVKAGDTTLPLADALDRHYEITTLTRPFLAAYGALADSGKLAGVLAAGNEDALRAYLHGRQIIDVVQEFPVSGLTAEQFVGLLRRLPPRLYSLASSLAACPDEAHITVAAVRYQSLGVQRLGVASTWLADRVKPGDTAPVFVEHNDNFRLPASSDTPLIMIGPGTGVAPFRAFLQEREASGAGGRNWLFFGDRHFHTDFLYQTEWQAWHKSGLLTRLDVAFSRDQAQKVYVQQRLRERAAEVYAWLHDGAHVYVCGDATAMAVDVHAALRDIVAAEGKLDADAAEEYLRELSRSRRYQRDIY</sequence>
<dbReference type="GO" id="GO:0004783">
    <property type="term" value="F:sulfite reductase (NADPH) activity"/>
    <property type="evidence" value="ECO:0007669"/>
    <property type="project" value="UniProtKB-EC"/>
</dbReference>
<keyword evidence="9 11" id="KW-0198">Cysteine biosynthesis</keyword>
<dbReference type="GO" id="GO:0019344">
    <property type="term" value="P:cysteine biosynthetic process"/>
    <property type="evidence" value="ECO:0007669"/>
    <property type="project" value="UniProtKB-KW"/>
</dbReference>
<comment type="function">
    <text evidence="11">Component of the sulfite reductase complex that catalyzes the 6-electron reduction of sulfite to sulfide. This is one of several activities required for the biosynthesis of L-cysteine from sulfate. The flavoprotein component catalyzes the electron flow from NADPH -&gt; FAD -&gt; FMN to the hemoprotein component.</text>
</comment>
<evidence type="ECO:0000259" key="13">
    <source>
        <dbReference type="PROSITE" id="PS50902"/>
    </source>
</evidence>
<evidence type="ECO:0000256" key="10">
    <source>
        <dbReference type="ARBA" id="ARBA00052219"/>
    </source>
</evidence>
<accession>A0A1B1YTA9</accession>
<dbReference type="GO" id="GO:0005829">
    <property type="term" value="C:cytosol"/>
    <property type="evidence" value="ECO:0007669"/>
    <property type="project" value="TreeGrafter"/>
</dbReference>
<dbReference type="KEGG" id="gbi:PG2T_07845"/>
<comment type="catalytic activity">
    <reaction evidence="10 11">
        <text>hydrogen sulfide + 3 NADP(+) + 3 H2O = sulfite + 3 NADPH + 4 H(+)</text>
        <dbReference type="Rhea" id="RHEA:13801"/>
        <dbReference type="ChEBI" id="CHEBI:15377"/>
        <dbReference type="ChEBI" id="CHEBI:15378"/>
        <dbReference type="ChEBI" id="CHEBI:17359"/>
        <dbReference type="ChEBI" id="CHEBI:29919"/>
        <dbReference type="ChEBI" id="CHEBI:57783"/>
        <dbReference type="ChEBI" id="CHEBI:58349"/>
        <dbReference type="EC" id="1.8.1.2"/>
    </reaction>
</comment>
<evidence type="ECO:0000256" key="8">
    <source>
        <dbReference type="ARBA" id="ARBA00023002"/>
    </source>
</evidence>
<dbReference type="UniPathway" id="UPA00140">
    <property type="reaction ID" value="UER00207"/>
</dbReference>
<keyword evidence="4 11" id="KW-0288">FMN</keyword>
<dbReference type="PANTHER" id="PTHR19384">
    <property type="entry name" value="NITRIC OXIDE SYNTHASE-RELATED"/>
    <property type="match status" value="1"/>
</dbReference>
<evidence type="ECO:0000256" key="6">
    <source>
        <dbReference type="ARBA" id="ARBA00022857"/>
    </source>
</evidence>
<dbReference type="InterPro" id="IPR001094">
    <property type="entry name" value="Flavdoxin-like"/>
</dbReference>
<comment type="pathway">
    <text evidence="11">Sulfur metabolism; hydrogen sulfide biosynthesis; hydrogen sulfide from sulfite (NADPH route): step 1/1.</text>
</comment>
<dbReference type="GO" id="GO:0070814">
    <property type="term" value="P:hydrogen sulfide biosynthetic process"/>
    <property type="evidence" value="ECO:0007669"/>
    <property type="project" value="UniProtKB-UniPathway"/>
</dbReference>
<dbReference type="GO" id="GO:0050660">
    <property type="term" value="F:flavin adenine dinucleotide binding"/>
    <property type="evidence" value="ECO:0007669"/>
    <property type="project" value="InterPro"/>
</dbReference>
<feature type="binding site" evidence="12">
    <location>
        <position position="315"/>
    </location>
    <ligand>
        <name>FAD</name>
        <dbReference type="ChEBI" id="CHEBI:57692"/>
    </ligand>
</feature>
<dbReference type="InterPro" id="IPR010199">
    <property type="entry name" value="CysJ"/>
</dbReference>
<evidence type="ECO:0000256" key="4">
    <source>
        <dbReference type="ARBA" id="ARBA00022643"/>
    </source>
</evidence>
<dbReference type="PROSITE" id="PS51384">
    <property type="entry name" value="FAD_FR"/>
    <property type="match status" value="1"/>
</dbReference>
<feature type="binding site" evidence="12">
    <location>
        <begin position="116"/>
        <end position="119"/>
    </location>
    <ligand>
        <name>FMN</name>
        <dbReference type="ChEBI" id="CHEBI:58210"/>
    </ligand>
</feature>
<dbReference type="InterPro" id="IPR023173">
    <property type="entry name" value="NADPH_Cyt_P450_Rdtase_alpha"/>
</dbReference>
<name>A0A1B1YTA9_9GAMM</name>
<feature type="binding site" evidence="12">
    <location>
        <position position="406"/>
    </location>
    <ligand>
        <name>FAD</name>
        <dbReference type="ChEBI" id="CHEBI:57692"/>
    </ligand>
</feature>
<dbReference type="InterPro" id="IPR017927">
    <property type="entry name" value="FAD-bd_FR_type"/>
</dbReference>
<feature type="binding site" evidence="12">
    <location>
        <position position="557"/>
    </location>
    <ligand>
        <name>NADP(+)</name>
        <dbReference type="ChEBI" id="CHEBI:58349"/>
    </ligand>
</feature>
<keyword evidence="5 11" id="KW-0274">FAD</keyword>
<dbReference type="STRING" id="1810504.PG2T_07845"/>
<evidence type="ECO:0000256" key="3">
    <source>
        <dbReference type="ARBA" id="ARBA00022630"/>
    </source>
</evidence>
<dbReference type="InterPro" id="IPR029039">
    <property type="entry name" value="Flavoprotein-like_sf"/>
</dbReference>
<dbReference type="PROSITE" id="PS50902">
    <property type="entry name" value="FLAVODOXIN_LIKE"/>
    <property type="match status" value="1"/>
</dbReference>
<dbReference type="FunFam" id="3.40.50.80:FF:000001">
    <property type="entry name" value="NADPH--cytochrome P450 reductase 1"/>
    <property type="match status" value="1"/>
</dbReference>
<dbReference type="InterPro" id="IPR039261">
    <property type="entry name" value="FNR_nucleotide-bd"/>
</dbReference>
<evidence type="ECO:0000313" key="15">
    <source>
        <dbReference type="EMBL" id="ANX04100.1"/>
    </source>
</evidence>
<dbReference type="CDD" id="cd06199">
    <property type="entry name" value="SiR"/>
    <property type="match status" value="1"/>
</dbReference>
<evidence type="ECO:0000256" key="7">
    <source>
        <dbReference type="ARBA" id="ARBA00022982"/>
    </source>
</evidence>
<dbReference type="FunCoup" id="A0A1B1YTA9">
    <property type="interactions" value="403"/>
</dbReference>
<feature type="binding site" evidence="12">
    <location>
        <begin position="152"/>
        <end position="161"/>
    </location>
    <ligand>
        <name>FMN</name>
        <dbReference type="ChEBI" id="CHEBI:58210"/>
    </ligand>
</feature>
<protein>
    <recommendedName>
        <fullName evidence="11">Sulfite reductase [NADPH] flavoprotein alpha-component</fullName>
        <shortName evidence="11">SiR-FP</shortName>
        <ecNumber evidence="11">1.8.1.2</ecNumber>
    </recommendedName>
</protein>
<dbReference type="InterPro" id="IPR003097">
    <property type="entry name" value="CysJ-like_FAD-binding"/>
</dbReference>
<dbReference type="EMBL" id="CP014671">
    <property type="protein sequence ID" value="ANX04100.1"/>
    <property type="molecule type" value="Genomic_DNA"/>
</dbReference>
<comment type="subunit">
    <text evidence="11">Alpha(8)-beta(8). The alpha component is a flavoprotein, the beta component is a hemoprotein.</text>
</comment>